<sequence>MPDLSVLTMHSSEQKHDAEKETESLKMGYESGMSSQRGGTTPSCTPEAGSGIPEELWELKAIPWRDQRRNTAGTRQRAESLMAEKKVIKATHMFPSLSIMAEVLVHKNMFLCMSVEMQSNEMDTPETSLMPGVKIRLD</sequence>
<dbReference type="EMBL" id="SRLO01000399">
    <property type="protein sequence ID" value="TNN57650.1"/>
    <property type="molecule type" value="Genomic_DNA"/>
</dbReference>
<dbReference type="Proteomes" id="UP000314294">
    <property type="component" value="Unassembled WGS sequence"/>
</dbReference>
<evidence type="ECO:0000256" key="1">
    <source>
        <dbReference type="SAM" id="MobiDB-lite"/>
    </source>
</evidence>
<accession>A0A4Z2GWL7</accession>
<feature type="compositionally biased region" description="Polar residues" evidence="1">
    <location>
        <begin position="32"/>
        <end position="44"/>
    </location>
</feature>
<keyword evidence="3" id="KW-1185">Reference proteome</keyword>
<name>A0A4Z2GWL7_9TELE</name>
<reference evidence="2 3" key="1">
    <citation type="submission" date="2019-03" db="EMBL/GenBank/DDBJ databases">
        <title>First draft genome of Liparis tanakae, snailfish: a comprehensive survey of snailfish specific genes.</title>
        <authorList>
            <person name="Kim W."/>
            <person name="Song I."/>
            <person name="Jeong J.-H."/>
            <person name="Kim D."/>
            <person name="Kim S."/>
            <person name="Ryu S."/>
            <person name="Song J.Y."/>
            <person name="Lee S.K."/>
        </authorList>
    </citation>
    <scope>NUCLEOTIDE SEQUENCE [LARGE SCALE GENOMIC DNA]</scope>
    <source>
        <tissue evidence="2">Muscle</tissue>
    </source>
</reference>
<organism evidence="2 3">
    <name type="scientific">Liparis tanakae</name>
    <name type="common">Tanaka's snailfish</name>
    <dbReference type="NCBI Taxonomy" id="230148"/>
    <lineage>
        <taxon>Eukaryota</taxon>
        <taxon>Metazoa</taxon>
        <taxon>Chordata</taxon>
        <taxon>Craniata</taxon>
        <taxon>Vertebrata</taxon>
        <taxon>Euteleostomi</taxon>
        <taxon>Actinopterygii</taxon>
        <taxon>Neopterygii</taxon>
        <taxon>Teleostei</taxon>
        <taxon>Neoteleostei</taxon>
        <taxon>Acanthomorphata</taxon>
        <taxon>Eupercaria</taxon>
        <taxon>Perciformes</taxon>
        <taxon>Cottioidei</taxon>
        <taxon>Cottales</taxon>
        <taxon>Liparidae</taxon>
        <taxon>Liparis</taxon>
    </lineage>
</organism>
<comment type="caution">
    <text evidence="2">The sequence shown here is derived from an EMBL/GenBank/DDBJ whole genome shotgun (WGS) entry which is preliminary data.</text>
</comment>
<feature type="compositionally biased region" description="Basic and acidic residues" evidence="1">
    <location>
        <begin position="12"/>
        <end position="24"/>
    </location>
</feature>
<evidence type="ECO:0000313" key="3">
    <source>
        <dbReference type="Proteomes" id="UP000314294"/>
    </source>
</evidence>
<feature type="region of interest" description="Disordered" evidence="1">
    <location>
        <begin position="1"/>
        <end position="51"/>
    </location>
</feature>
<evidence type="ECO:0000313" key="2">
    <source>
        <dbReference type="EMBL" id="TNN57650.1"/>
    </source>
</evidence>
<gene>
    <name evidence="2" type="ORF">EYF80_032112</name>
</gene>
<protein>
    <submittedName>
        <fullName evidence="2">Uncharacterized protein</fullName>
    </submittedName>
</protein>
<dbReference type="AlphaFoldDB" id="A0A4Z2GWL7"/>
<proteinExistence type="predicted"/>